<dbReference type="CDD" id="cd09509">
    <property type="entry name" value="SAM_Polycomb"/>
    <property type="match status" value="1"/>
</dbReference>
<dbReference type="SUPFAM" id="SSF47769">
    <property type="entry name" value="SAM/Pointed domain"/>
    <property type="match status" value="1"/>
</dbReference>
<protein>
    <recommendedName>
        <fullName evidence="1">SAM domain-containing protein</fullName>
    </recommendedName>
</protein>
<evidence type="ECO:0000313" key="3">
    <source>
        <dbReference type="Proteomes" id="UP000280834"/>
    </source>
</evidence>
<proteinExistence type="predicted"/>
<dbReference type="GO" id="GO:0042393">
    <property type="term" value="F:histone binding"/>
    <property type="evidence" value="ECO:0007669"/>
    <property type="project" value="TreeGrafter"/>
</dbReference>
<dbReference type="GO" id="GO:0003682">
    <property type="term" value="F:chromatin binding"/>
    <property type="evidence" value="ECO:0007669"/>
    <property type="project" value="TreeGrafter"/>
</dbReference>
<dbReference type="AlphaFoldDB" id="A0A3P7U4W9"/>
<dbReference type="Pfam" id="PF00536">
    <property type="entry name" value="SAM_1"/>
    <property type="match status" value="1"/>
</dbReference>
<feature type="domain" description="SAM" evidence="1">
    <location>
        <begin position="70"/>
        <end position="137"/>
    </location>
</feature>
<dbReference type="InterPro" id="IPR050548">
    <property type="entry name" value="PcG_chromatin_remod_factors"/>
</dbReference>
<dbReference type="SMART" id="SM00454">
    <property type="entry name" value="SAM"/>
    <property type="match status" value="1"/>
</dbReference>
<sequence>MQQRTPPTLTLKMVSPQQAEIVKSPRGLSTSYSLGECSKVPSTSVSPAIALASTVDHAPMDFLSRPTKTWTCDEVASWVSSVTGNEDCANTFRNQDIDGQSLLLLPDNAHNNLVTLLGLKLGPVVKILNALKELSSKSINAT</sequence>
<name>A0A3P7U4W9_9BILA</name>
<dbReference type="InterPro" id="IPR001660">
    <property type="entry name" value="SAM"/>
</dbReference>
<evidence type="ECO:0000313" key="2">
    <source>
        <dbReference type="EMBL" id="VDO17397.1"/>
    </source>
</evidence>
<accession>A0A3P7U4W9</accession>
<dbReference type="PROSITE" id="PS50105">
    <property type="entry name" value="SAM_DOMAIN"/>
    <property type="match status" value="1"/>
</dbReference>
<organism evidence="2 3">
    <name type="scientific">Brugia timori</name>
    <dbReference type="NCBI Taxonomy" id="42155"/>
    <lineage>
        <taxon>Eukaryota</taxon>
        <taxon>Metazoa</taxon>
        <taxon>Ecdysozoa</taxon>
        <taxon>Nematoda</taxon>
        <taxon>Chromadorea</taxon>
        <taxon>Rhabditida</taxon>
        <taxon>Spirurina</taxon>
        <taxon>Spiruromorpha</taxon>
        <taxon>Filarioidea</taxon>
        <taxon>Onchocercidae</taxon>
        <taxon>Brugia</taxon>
    </lineage>
</organism>
<keyword evidence="3" id="KW-1185">Reference proteome</keyword>
<dbReference type="PANTHER" id="PTHR12247:SF131">
    <property type="entry name" value="LD05287P"/>
    <property type="match status" value="1"/>
</dbReference>
<dbReference type="InterPro" id="IPR013761">
    <property type="entry name" value="SAM/pointed_sf"/>
</dbReference>
<dbReference type="GO" id="GO:0045892">
    <property type="term" value="P:negative regulation of DNA-templated transcription"/>
    <property type="evidence" value="ECO:0007669"/>
    <property type="project" value="TreeGrafter"/>
</dbReference>
<dbReference type="Proteomes" id="UP000280834">
    <property type="component" value="Unassembled WGS sequence"/>
</dbReference>
<dbReference type="GO" id="GO:0005634">
    <property type="term" value="C:nucleus"/>
    <property type="evidence" value="ECO:0007669"/>
    <property type="project" value="TreeGrafter"/>
</dbReference>
<dbReference type="PANTHER" id="PTHR12247">
    <property type="entry name" value="POLYCOMB GROUP PROTEIN"/>
    <property type="match status" value="1"/>
</dbReference>
<reference evidence="2 3" key="1">
    <citation type="submission" date="2018-11" db="EMBL/GenBank/DDBJ databases">
        <authorList>
            <consortium name="Pathogen Informatics"/>
        </authorList>
    </citation>
    <scope>NUCLEOTIDE SEQUENCE [LARGE SCALE GENOMIC DNA]</scope>
</reference>
<dbReference type="EMBL" id="UZAG01004997">
    <property type="protein sequence ID" value="VDO17397.1"/>
    <property type="molecule type" value="Genomic_DNA"/>
</dbReference>
<evidence type="ECO:0000259" key="1">
    <source>
        <dbReference type="PROSITE" id="PS50105"/>
    </source>
</evidence>
<dbReference type="Gene3D" id="1.10.150.50">
    <property type="entry name" value="Transcription Factor, Ets-1"/>
    <property type="match status" value="1"/>
</dbReference>
<gene>
    <name evidence="2" type="ORF">BTMF_LOCUS4874</name>
</gene>